<proteinExistence type="predicted"/>
<feature type="transmembrane region" description="Helical" evidence="1">
    <location>
        <begin position="209"/>
        <end position="231"/>
    </location>
</feature>
<keyword evidence="1" id="KW-0472">Membrane</keyword>
<comment type="caution">
    <text evidence="2">The sequence shown here is derived from an EMBL/GenBank/DDBJ whole genome shotgun (WGS) entry which is preliminary data.</text>
</comment>
<dbReference type="InterPro" id="IPR027417">
    <property type="entry name" value="P-loop_NTPase"/>
</dbReference>
<name>A0ABV9VPZ6_9ACTN</name>
<dbReference type="EMBL" id="JBHSIU010000010">
    <property type="protein sequence ID" value="MFC4997488.1"/>
    <property type="molecule type" value="Genomic_DNA"/>
</dbReference>
<dbReference type="Gene3D" id="3.40.50.300">
    <property type="entry name" value="P-loop containing nucleotide triphosphate hydrolases"/>
    <property type="match status" value="1"/>
</dbReference>
<dbReference type="RefSeq" id="WP_380113718.1">
    <property type="nucleotide sequence ID" value="NZ_JBHSIU010000010.1"/>
</dbReference>
<evidence type="ECO:0000313" key="3">
    <source>
        <dbReference type="Proteomes" id="UP001595912"/>
    </source>
</evidence>
<organism evidence="2 3">
    <name type="scientific">Dactylosporangium cerinum</name>
    <dbReference type="NCBI Taxonomy" id="1434730"/>
    <lineage>
        <taxon>Bacteria</taxon>
        <taxon>Bacillati</taxon>
        <taxon>Actinomycetota</taxon>
        <taxon>Actinomycetes</taxon>
        <taxon>Micromonosporales</taxon>
        <taxon>Micromonosporaceae</taxon>
        <taxon>Dactylosporangium</taxon>
    </lineage>
</organism>
<keyword evidence="3" id="KW-1185">Reference proteome</keyword>
<accession>A0ABV9VPZ6</accession>
<keyword evidence="1" id="KW-0812">Transmembrane</keyword>
<protein>
    <submittedName>
        <fullName evidence="2">Uncharacterized protein</fullName>
    </submittedName>
</protein>
<evidence type="ECO:0000313" key="2">
    <source>
        <dbReference type="EMBL" id="MFC4997488.1"/>
    </source>
</evidence>
<dbReference type="Proteomes" id="UP001595912">
    <property type="component" value="Unassembled WGS sequence"/>
</dbReference>
<evidence type="ECO:0000256" key="1">
    <source>
        <dbReference type="SAM" id="Phobius"/>
    </source>
</evidence>
<gene>
    <name evidence="2" type="ORF">ACFPIJ_06590</name>
</gene>
<reference evidence="3" key="1">
    <citation type="journal article" date="2019" name="Int. J. Syst. Evol. Microbiol.">
        <title>The Global Catalogue of Microorganisms (GCM) 10K type strain sequencing project: providing services to taxonomists for standard genome sequencing and annotation.</title>
        <authorList>
            <consortium name="The Broad Institute Genomics Platform"/>
            <consortium name="The Broad Institute Genome Sequencing Center for Infectious Disease"/>
            <person name="Wu L."/>
            <person name="Ma J."/>
        </authorList>
    </citation>
    <scope>NUCLEOTIDE SEQUENCE [LARGE SCALE GENOMIC DNA]</scope>
    <source>
        <strain evidence="3">CGMCC 4.7152</strain>
    </source>
</reference>
<sequence>MSLPTRGPWVVTPTSSTVDWMVAGAALAATADGTAAAVTLGCSSELLAAHVAALVELPAGTGLDAVTAVVADLDAKHHRVVVLVDAWVAAPNGGWTVADLATAVHAPVVVVTGTDADATGHTMLFLEALDRRQVPGSVIVVGDGGDFDALPVRLAGRIPADHADTGHFAAEAARWIDPLDGSRISVEDHRPVKTAGPEDLQTRIARRAAWTLAISFLLALLLLCLCNGSNYPSLFT</sequence>
<keyword evidence="1" id="KW-1133">Transmembrane helix</keyword>